<gene>
    <name evidence="12" type="ORF">N787_08860</name>
</gene>
<name>A0A091B6U1_9GAMM</name>
<protein>
    <recommendedName>
        <fullName evidence="2">Type II secretion system protein H</fullName>
    </recommendedName>
    <alternativeName>
        <fullName evidence="10">General secretion pathway protein H</fullName>
    </alternativeName>
</protein>
<organism evidence="12 13">
    <name type="scientific">Arenimonas metalli CF5-1</name>
    <dbReference type="NCBI Taxonomy" id="1384056"/>
    <lineage>
        <taxon>Bacteria</taxon>
        <taxon>Pseudomonadati</taxon>
        <taxon>Pseudomonadota</taxon>
        <taxon>Gammaproteobacteria</taxon>
        <taxon>Lysobacterales</taxon>
        <taxon>Lysobacteraceae</taxon>
        <taxon>Arenimonas</taxon>
    </lineage>
</organism>
<dbReference type="eggNOG" id="COG4970">
    <property type="taxonomic scope" value="Bacteria"/>
</dbReference>
<comment type="caution">
    <text evidence="12">The sequence shown here is derived from an EMBL/GenBank/DDBJ whole genome shotgun (WGS) entry which is preliminary data.</text>
</comment>
<dbReference type="AlphaFoldDB" id="A0A091B6U1"/>
<keyword evidence="3" id="KW-1003">Cell membrane</keyword>
<sequence length="150" mass="16058">MMRPRGFSLVELVVVMVLIAALAALGLGAIGSGLPGQQLRGAAKELAAELRFTRAQAIATGREQVFRIDVGEKRWQGAGERSGELPADIALEVTGAREELETPQVVAIRFFPEGAATGGRLVLRNGEAAWRVDVAWLTGEVRLRRGEGEP</sequence>
<evidence type="ECO:0000256" key="3">
    <source>
        <dbReference type="ARBA" id="ARBA00022475"/>
    </source>
</evidence>
<feature type="domain" description="General secretion pathway GspH" evidence="11">
    <location>
        <begin position="42"/>
        <end position="137"/>
    </location>
</feature>
<evidence type="ECO:0000256" key="6">
    <source>
        <dbReference type="ARBA" id="ARBA00022692"/>
    </source>
</evidence>
<reference evidence="12 13" key="1">
    <citation type="submission" date="2013-09" db="EMBL/GenBank/DDBJ databases">
        <title>Genome sequencing of Arenimonas metalli.</title>
        <authorList>
            <person name="Chen F."/>
            <person name="Wang G."/>
        </authorList>
    </citation>
    <scope>NUCLEOTIDE SEQUENCE [LARGE SCALE GENOMIC DNA]</scope>
    <source>
        <strain evidence="12 13">CF5-1</strain>
    </source>
</reference>
<comment type="similarity">
    <text evidence="9">Belongs to the GSP H family.</text>
</comment>
<dbReference type="Pfam" id="PF07963">
    <property type="entry name" value="N_methyl"/>
    <property type="match status" value="1"/>
</dbReference>
<dbReference type="InterPro" id="IPR045584">
    <property type="entry name" value="Pilin-like"/>
</dbReference>
<keyword evidence="6" id="KW-0812">Transmembrane</keyword>
<evidence type="ECO:0000256" key="7">
    <source>
        <dbReference type="ARBA" id="ARBA00022989"/>
    </source>
</evidence>
<dbReference type="NCBIfam" id="NF047827">
    <property type="entry name" value="T3SSXpsH"/>
    <property type="match status" value="1"/>
</dbReference>
<keyword evidence="8" id="KW-0472">Membrane</keyword>
<evidence type="ECO:0000313" key="13">
    <source>
        <dbReference type="Proteomes" id="UP000029393"/>
    </source>
</evidence>
<evidence type="ECO:0000256" key="10">
    <source>
        <dbReference type="ARBA" id="ARBA00030775"/>
    </source>
</evidence>
<dbReference type="PROSITE" id="PS00409">
    <property type="entry name" value="PROKAR_NTER_METHYL"/>
    <property type="match status" value="1"/>
</dbReference>
<dbReference type="InterPro" id="IPR012902">
    <property type="entry name" value="N_methyl_site"/>
</dbReference>
<dbReference type="GO" id="GO:0015627">
    <property type="term" value="C:type II protein secretion system complex"/>
    <property type="evidence" value="ECO:0007669"/>
    <property type="project" value="InterPro"/>
</dbReference>
<keyword evidence="5" id="KW-0997">Cell inner membrane</keyword>
<evidence type="ECO:0000313" key="12">
    <source>
        <dbReference type="EMBL" id="KFN47222.1"/>
    </source>
</evidence>
<keyword evidence="13" id="KW-1185">Reference proteome</keyword>
<evidence type="ECO:0000256" key="9">
    <source>
        <dbReference type="ARBA" id="ARBA00025772"/>
    </source>
</evidence>
<evidence type="ECO:0000259" key="11">
    <source>
        <dbReference type="Pfam" id="PF12019"/>
    </source>
</evidence>
<dbReference type="GO" id="GO:0005886">
    <property type="term" value="C:plasma membrane"/>
    <property type="evidence" value="ECO:0007669"/>
    <property type="project" value="UniProtKB-SubCell"/>
</dbReference>
<dbReference type="NCBIfam" id="TIGR02532">
    <property type="entry name" value="IV_pilin_GFxxxE"/>
    <property type="match status" value="1"/>
</dbReference>
<dbReference type="EMBL" id="AVCK01000011">
    <property type="protein sequence ID" value="KFN47222.1"/>
    <property type="molecule type" value="Genomic_DNA"/>
</dbReference>
<dbReference type="STRING" id="1384056.N787_08860"/>
<evidence type="ECO:0000256" key="5">
    <source>
        <dbReference type="ARBA" id="ARBA00022519"/>
    </source>
</evidence>
<evidence type="ECO:0000256" key="8">
    <source>
        <dbReference type="ARBA" id="ARBA00023136"/>
    </source>
</evidence>
<evidence type="ECO:0000256" key="1">
    <source>
        <dbReference type="ARBA" id="ARBA00004377"/>
    </source>
</evidence>
<keyword evidence="7" id="KW-1133">Transmembrane helix</keyword>
<dbReference type="InterPro" id="IPR022346">
    <property type="entry name" value="T2SS_GspH"/>
</dbReference>
<dbReference type="PATRIC" id="fig|1384056.3.peg.629"/>
<dbReference type="GO" id="GO:0015628">
    <property type="term" value="P:protein secretion by the type II secretion system"/>
    <property type="evidence" value="ECO:0007669"/>
    <property type="project" value="InterPro"/>
</dbReference>
<comment type="subcellular location">
    <subcellularLocation>
        <location evidence="1">Cell inner membrane</location>
        <topology evidence="1">Single-pass membrane protein</topology>
    </subcellularLocation>
</comment>
<dbReference type="Pfam" id="PF12019">
    <property type="entry name" value="GspH"/>
    <property type="match status" value="1"/>
</dbReference>
<proteinExistence type="inferred from homology"/>
<keyword evidence="4" id="KW-0488">Methylation</keyword>
<dbReference type="RefSeq" id="WP_034210775.1">
    <property type="nucleotide sequence ID" value="NZ_AVCK01000011.1"/>
</dbReference>
<evidence type="ECO:0000256" key="4">
    <source>
        <dbReference type="ARBA" id="ARBA00022481"/>
    </source>
</evidence>
<dbReference type="Gene3D" id="3.55.40.10">
    <property type="entry name" value="minor pseudopilin epsh domain"/>
    <property type="match status" value="1"/>
</dbReference>
<evidence type="ECO:0000256" key="2">
    <source>
        <dbReference type="ARBA" id="ARBA00021549"/>
    </source>
</evidence>
<accession>A0A091B6U1</accession>
<dbReference type="Proteomes" id="UP000029393">
    <property type="component" value="Unassembled WGS sequence"/>
</dbReference>
<dbReference type="SUPFAM" id="SSF54523">
    <property type="entry name" value="Pili subunits"/>
    <property type="match status" value="1"/>
</dbReference>